<protein>
    <recommendedName>
        <fullName evidence="9">Cobalamin biosynthesis protein CobD</fullName>
    </recommendedName>
</protein>
<gene>
    <name evidence="9 10" type="primary">cobD</name>
    <name evidence="10" type="ORF">TMPK1_09360</name>
</gene>
<feature type="transmembrane region" description="Helical" evidence="9">
    <location>
        <begin position="288"/>
        <end position="308"/>
    </location>
</feature>
<comment type="caution">
    <text evidence="10">The sequence shown here is derived from an EMBL/GenBank/DDBJ whole genome shotgun (WGS) entry which is preliminary data.</text>
</comment>
<comment type="similarity">
    <text evidence="3 9">Belongs to the CobD/CbiB family.</text>
</comment>
<keyword evidence="8 9" id="KW-0472">Membrane</keyword>
<evidence type="ECO:0000256" key="3">
    <source>
        <dbReference type="ARBA" id="ARBA00006263"/>
    </source>
</evidence>
<reference evidence="10" key="1">
    <citation type="submission" date="2021-02" db="EMBL/GenBank/DDBJ databases">
        <title>Genome sequence of Rhodospirillales sp. strain TMPK1 isolated from soil.</title>
        <authorList>
            <person name="Nakai R."/>
            <person name="Kusada H."/>
            <person name="Tamaki H."/>
        </authorList>
    </citation>
    <scope>NUCLEOTIDE SEQUENCE</scope>
    <source>
        <strain evidence="10">TMPK1</strain>
    </source>
</reference>
<comment type="function">
    <text evidence="9">Converts cobyric acid to cobinamide by the addition of aminopropanol on the F carboxylic group.</text>
</comment>
<evidence type="ECO:0000256" key="6">
    <source>
        <dbReference type="ARBA" id="ARBA00022692"/>
    </source>
</evidence>
<keyword evidence="5 9" id="KW-0169">Cobalamin biosynthesis</keyword>
<dbReference type="NCBIfam" id="TIGR00380">
    <property type="entry name" value="cobal_cbiB"/>
    <property type="match status" value="1"/>
</dbReference>
<dbReference type="AlphaFoldDB" id="A0A8S8XAQ7"/>
<dbReference type="PANTHER" id="PTHR34308">
    <property type="entry name" value="COBALAMIN BIOSYNTHESIS PROTEIN CBIB"/>
    <property type="match status" value="1"/>
</dbReference>
<name>A0A8S8XAQ7_9PROT</name>
<dbReference type="HAMAP" id="MF_00024">
    <property type="entry name" value="CobD_CbiB"/>
    <property type="match status" value="1"/>
</dbReference>
<evidence type="ECO:0000313" key="11">
    <source>
        <dbReference type="Proteomes" id="UP000681075"/>
    </source>
</evidence>
<dbReference type="PANTHER" id="PTHR34308:SF1">
    <property type="entry name" value="COBALAMIN BIOSYNTHESIS PROTEIN CBIB"/>
    <property type="match status" value="1"/>
</dbReference>
<sequence>MWSAVPDAAGTAAALLLEAAVGYPDALHRRIPHPVVAIGRAIDALARRWNHGSDADRQQRGVATVALIAGGAATVGVVATRILPRPMVPVVATLGLAQRSLFLHVHDVQRALARDDLAAARIAVARIVGRDTSNLDESGVAAAALESLAESFCDGIVAPAFWFWLGGLAGLFAYKVVNTADSMIGHREEPWRKFGWAAARSDDAMNWIPARIAGALLAIAGRGGFGTMLRDARKHASPNAGWPEAAMAGALQVQLGGPATYDGVTVERPSFGNGRKPDAADLARGLRVTAGACVLLCVGVGLLALAGARKCRR</sequence>
<comment type="pathway">
    <text evidence="2 9">Cofactor biosynthesis; adenosylcobalamin biosynthesis.</text>
</comment>
<accession>A0A8S8XAQ7</accession>
<dbReference type="GO" id="GO:0048472">
    <property type="term" value="F:threonine-phosphate decarboxylase activity"/>
    <property type="evidence" value="ECO:0007669"/>
    <property type="project" value="InterPro"/>
</dbReference>
<dbReference type="EMBL" id="BOPV01000001">
    <property type="protein sequence ID" value="GIL38699.1"/>
    <property type="molecule type" value="Genomic_DNA"/>
</dbReference>
<evidence type="ECO:0000256" key="7">
    <source>
        <dbReference type="ARBA" id="ARBA00022989"/>
    </source>
</evidence>
<dbReference type="InterPro" id="IPR004485">
    <property type="entry name" value="Cobalamin_biosynth_CobD/CbiB"/>
</dbReference>
<evidence type="ECO:0000256" key="9">
    <source>
        <dbReference type="HAMAP-Rule" id="MF_00024"/>
    </source>
</evidence>
<proteinExistence type="inferred from homology"/>
<keyword evidence="11" id="KW-1185">Reference proteome</keyword>
<dbReference type="GO" id="GO:0009236">
    <property type="term" value="P:cobalamin biosynthetic process"/>
    <property type="evidence" value="ECO:0007669"/>
    <property type="project" value="UniProtKB-UniRule"/>
</dbReference>
<comment type="subcellular location">
    <subcellularLocation>
        <location evidence="1 9">Cell membrane</location>
        <topology evidence="1 9">Multi-pass membrane protein</topology>
    </subcellularLocation>
</comment>
<keyword evidence="7 9" id="KW-1133">Transmembrane helix</keyword>
<comment type="caution">
    <text evidence="9">Lacks conserved residue(s) required for the propagation of feature annotation.</text>
</comment>
<keyword evidence="4 9" id="KW-1003">Cell membrane</keyword>
<evidence type="ECO:0000256" key="5">
    <source>
        <dbReference type="ARBA" id="ARBA00022573"/>
    </source>
</evidence>
<dbReference type="GO" id="GO:0005886">
    <property type="term" value="C:plasma membrane"/>
    <property type="evidence" value="ECO:0007669"/>
    <property type="project" value="UniProtKB-SubCell"/>
</dbReference>
<organism evidence="10 11">
    <name type="scientific">Roseiterribacter gracilis</name>
    <dbReference type="NCBI Taxonomy" id="2812848"/>
    <lineage>
        <taxon>Bacteria</taxon>
        <taxon>Pseudomonadati</taxon>
        <taxon>Pseudomonadota</taxon>
        <taxon>Alphaproteobacteria</taxon>
        <taxon>Rhodospirillales</taxon>
        <taxon>Roseiterribacteraceae</taxon>
        <taxon>Roseiterribacter</taxon>
    </lineage>
</organism>
<evidence type="ECO:0000256" key="1">
    <source>
        <dbReference type="ARBA" id="ARBA00004651"/>
    </source>
</evidence>
<keyword evidence="6 9" id="KW-0812">Transmembrane</keyword>
<dbReference type="Proteomes" id="UP000681075">
    <property type="component" value="Unassembled WGS sequence"/>
</dbReference>
<evidence type="ECO:0000313" key="10">
    <source>
        <dbReference type="EMBL" id="GIL38699.1"/>
    </source>
</evidence>
<dbReference type="GO" id="GO:0015420">
    <property type="term" value="F:ABC-type vitamin B12 transporter activity"/>
    <property type="evidence" value="ECO:0007669"/>
    <property type="project" value="UniProtKB-UniRule"/>
</dbReference>
<dbReference type="Pfam" id="PF03186">
    <property type="entry name" value="CobD_Cbib"/>
    <property type="match status" value="1"/>
</dbReference>
<evidence type="ECO:0000256" key="2">
    <source>
        <dbReference type="ARBA" id="ARBA00004953"/>
    </source>
</evidence>
<evidence type="ECO:0000256" key="8">
    <source>
        <dbReference type="ARBA" id="ARBA00023136"/>
    </source>
</evidence>
<evidence type="ECO:0000256" key="4">
    <source>
        <dbReference type="ARBA" id="ARBA00022475"/>
    </source>
</evidence>